<keyword evidence="2" id="KW-1185">Reference proteome</keyword>
<evidence type="ECO:0000313" key="1">
    <source>
        <dbReference type="EMBL" id="CAB3997347.1"/>
    </source>
</evidence>
<evidence type="ECO:0000313" key="2">
    <source>
        <dbReference type="Proteomes" id="UP001152795"/>
    </source>
</evidence>
<accession>A0A6S7HVV3</accession>
<gene>
    <name evidence="1" type="ORF">PACLA_8A070754</name>
</gene>
<dbReference type="AlphaFoldDB" id="A0A6S7HVV3"/>
<proteinExistence type="predicted"/>
<name>A0A6S7HVV3_PARCT</name>
<protein>
    <submittedName>
        <fullName evidence="1">Uncharacterized protein</fullName>
    </submittedName>
</protein>
<dbReference type="EMBL" id="CACRXK020003077">
    <property type="protein sequence ID" value="CAB3997347.1"/>
    <property type="molecule type" value="Genomic_DNA"/>
</dbReference>
<dbReference type="Proteomes" id="UP001152795">
    <property type="component" value="Unassembled WGS sequence"/>
</dbReference>
<dbReference type="CDD" id="cd14279">
    <property type="entry name" value="CUE"/>
    <property type="match status" value="1"/>
</dbReference>
<reference evidence="1" key="1">
    <citation type="submission" date="2020-04" db="EMBL/GenBank/DDBJ databases">
        <authorList>
            <person name="Alioto T."/>
            <person name="Alioto T."/>
            <person name="Gomez Garrido J."/>
        </authorList>
    </citation>
    <scope>NUCLEOTIDE SEQUENCE</scope>
    <source>
        <strain evidence="1">A484AB</strain>
    </source>
</reference>
<organism evidence="1 2">
    <name type="scientific">Paramuricea clavata</name>
    <name type="common">Red gorgonian</name>
    <name type="synonym">Violescent sea-whip</name>
    <dbReference type="NCBI Taxonomy" id="317549"/>
    <lineage>
        <taxon>Eukaryota</taxon>
        <taxon>Metazoa</taxon>
        <taxon>Cnidaria</taxon>
        <taxon>Anthozoa</taxon>
        <taxon>Octocorallia</taxon>
        <taxon>Malacalcyonacea</taxon>
        <taxon>Plexauridae</taxon>
        <taxon>Paramuricea</taxon>
    </lineage>
</organism>
<comment type="caution">
    <text evidence="1">The sequence shown here is derived from an EMBL/GenBank/DDBJ whole genome shotgun (WGS) entry which is preliminary data.</text>
</comment>
<sequence length="146" mass="16198">MQSEQGKEDQEKIEALQNIFPHAEQAQLSAACMEVMGDINKAVDIVLDKVSIDSDDTSEDEELNHPLVTMLLRAQNNKNIDISSIIKSLGKKLNGPFLRVTTDDNLMLSDALVIYKDPGFDASRSLRITFANQPAGGVSWEFFDKV</sequence>